<evidence type="ECO:0000313" key="1">
    <source>
        <dbReference type="Proteomes" id="UP000887580"/>
    </source>
</evidence>
<name>A0AC35FMZ0_9BILA</name>
<sequence length="136" mass="15260">MKVLKLNAYFSLMFILWCFFAIYMATYFYEILGSFVKLVLGFYLIVAFAVYRNIWASKNEEYARKCFRVSIGGFAAVSVAQILLCFYSASFLGDPRGRISGPAEGVLLMVIPALPLSLFGFSLSVLRHLIIAKLLG</sequence>
<organism evidence="1 2">
    <name type="scientific">Panagrolaimus sp. PS1159</name>
    <dbReference type="NCBI Taxonomy" id="55785"/>
    <lineage>
        <taxon>Eukaryota</taxon>
        <taxon>Metazoa</taxon>
        <taxon>Ecdysozoa</taxon>
        <taxon>Nematoda</taxon>
        <taxon>Chromadorea</taxon>
        <taxon>Rhabditida</taxon>
        <taxon>Tylenchina</taxon>
        <taxon>Panagrolaimomorpha</taxon>
        <taxon>Panagrolaimoidea</taxon>
        <taxon>Panagrolaimidae</taxon>
        <taxon>Panagrolaimus</taxon>
    </lineage>
</organism>
<dbReference type="WBParaSite" id="PS1159_v2.g18521.t1">
    <property type="protein sequence ID" value="PS1159_v2.g18521.t1"/>
    <property type="gene ID" value="PS1159_v2.g18521"/>
</dbReference>
<proteinExistence type="predicted"/>
<dbReference type="Proteomes" id="UP000887580">
    <property type="component" value="Unplaced"/>
</dbReference>
<protein>
    <submittedName>
        <fullName evidence="2">Uncharacterized protein</fullName>
    </submittedName>
</protein>
<evidence type="ECO:0000313" key="2">
    <source>
        <dbReference type="WBParaSite" id="PS1159_v2.g18521.t1"/>
    </source>
</evidence>
<accession>A0AC35FMZ0</accession>
<reference evidence="2" key="1">
    <citation type="submission" date="2022-11" db="UniProtKB">
        <authorList>
            <consortium name="WormBaseParasite"/>
        </authorList>
    </citation>
    <scope>IDENTIFICATION</scope>
</reference>